<dbReference type="EMBL" id="KN837173">
    <property type="protein sequence ID" value="KIJ36997.1"/>
    <property type="molecule type" value="Genomic_DNA"/>
</dbReference>
<protein>
    <recommendedName>
        <fullName evidence="3">ELYS-like domain-containing protein</fullName>
    </recommendedName>
</protein>
<sequence length="238" mass="26267">MAVTPAPDDNDASPPYATLLPLFTPFPFTQDVCNNFIARREEMSNELIMDLLLEQAGIVSPTSLFPPDSEEGLEHLLAAIHDCPWDILKKSALHFYLLCFVNVDIAQQATGLPPHFASLAHACFLLDAGDVLSLGKAVAFLSDARIVQDLAPKILQTLEIAKEPRLIRTYVRTAQPVLQAFEEAAIYVRALLDQSLSEAWSFQRGFAEGSSVRNQLIRVILDACLMRESILLSSCVNN</sequence>
<proteinExistence type="predicted"/>
<dbReference type="InterPro" id="IPR025151">
    <property type="entry name" value="ELYS_dom"/>
</dbReference>
<dbReference type="GO" id="GO:0005634">
    <property type="term" value="C:nucleus"/>
    <property type="evidence" value="ECO:0007669"/>
    <property type="project" value="UniProtKB-SubCell"/>
</dbReference>
<dbReference type="OrthoDB" id="20729at2759"/>
<evidence type="ECO:0000256" key="1">
    <source>
        <dbReference type="ARBA" id="ARBA00004123"/>
    </source>
</evidence>
<evidence type="ECO:0000259" key="3">
    <source>
        <dbReference type="Pfam" id="PF13934"/>
    </source>
</evidence>
<keyword evidence="2" id="KW-0539">Nucleus</keyword>
<name>A0A0C9V607_SPHS4</name>
<feature type="non-terminal residue" evidence="4">
    <location>
        <position position="238"/>
    </location>
</feature>
<dbReference type="Pfam" id="PF13934">
    <property type="entry name" value="ELYS"/>
    <property type="match status" value="1"/>
</dbReference>
<reference evidence="4 5" key="1">
    <citation type="submission" date="2014-06" db="EMBL/GenBank/DDBJ databases">
        <title>Evolutionary Origins and Diversification of the Mycorrhizal Mutualists.</title>
        <authorList>
            <consortium name="DOE Joint Genome Institute"/>
            <consortium name="Mycorrhizal Genomics Consortium"/>
            <person name="Kohler A."/>
            <person name="Kuo A."/>
            <person name="Nagy L.G."/>
            <person name="Floudas D."/>
            <person name="Copeland A."/>
            <person name="Barry K.W."/>
            <person name="Cichocki N."/>
            <person name="Veneault-Fourrey C."/>
            <person name="LaButti K."/>
            <person name="Lindquist E.A."/>
            <person name="Lipzen A."/>
            <person name="Lundell T."/>
            <person name="Morin E."/>
            <person name="Murat C."/>
            <person name="Riley R."/>
            <person name="Ohm R."/>
            <person name="Sun H."/>
            <person name="Tunlid A."/>
            <person name="Henrissat B."/>
            <person name="Grigoriev I.V."/>
            <person name="Hibbett D.S."/>
            <person name="Martin F."/>
        </authorList>
    </citation>
    <scope>NUCLEOTIDE SEQUENCE [LARGE SCALE GENOMIC DNA]</scope>
    <source>
        <strain evidence="4 5">SS14</strain>
    </source>
</reference>
<keyword evidence="5" id="KW-1185">Reference proteome</keyword>
<dbReference type="Proteomes" id="UP000054279">
    <property type="component" value="Unassembled WGS sequence"/>
</dbReference>
<dbReference type="AlphaFoldDB" id="A0A0C9V607"/>
<dbReference type="HOGENOM" id="CLU_104460_0_0_1"/>
<gene>
    <name evidence="4" type="ORF">M422DRAFT_178601</name>
</gene>
<evidence type="ECO:0000313" key="4">
    <source>
        <dbReference type="EMBL" id="KIJ36997.1"/>
    </source>
</evidence>
<evidence type="ECO:0000256" key="2">
    <source>
        <dbReference type="ARBA" id="ARBA00023242"/>
    </source>
</evidence>
<comment type="subcellular location">
    <subcellularLocation>
        <location evidence="1">Nucleus</location>
    </subcellularLocation>
</comment>
<organism evidence="4 5">
    <name type="scientific">Sphaerobolus stellatus (strain SS14)</name>
    <dbReference type="NCBI Taxonomy" id="990650"/>
    <lineage>
        <taxon>Eukaryota</taxon>
        <taxon>Fungi</taxon>
        <taxon>Dikarya</taxon>
        <taxon>Basidiomycota</taxon>
        <taxon>Agaricomycotina</taxon>
        <taxon>Agaricomycetes</taxon>
        <taxon>Phallomycetidae</taxon>
        <taxon>Geastrales</taxon>
        <taxon>Sphaerobolaceae</taxon>
        <taxon>Sphaerobolus</taxon>
    </lineage>
</organism>
<accession>A0A0C9V607</accession>
<evidence type="ECO:0000313" key="5">
    <source>
        <dbReference type="Proteomes" id="UP000054279"/>
    </source>
</evidence>
<feature type="domain" description="ELYS-like" evidence="3">
    <location>
        <begin position="47"/>
        <end position="226"/>
    </location>
</feature>